<proteinExistence type="predicted"/>
<feature type="region of interest" description="Disordered" evidence="1">
    <location>
        <begin position="54"/>
        <end position="77"/>
    </location>
</feature>
<name>A0A974CWL9_XENLA</name>
<evidence type="ECO:0000313" key="3">
    <source>
        <dbReference type="Proteomes" id="UP000694892"/>
    </source>
</evidence>
<reference evidence="3" key="1">
    <citation type="journal article" date="2016" name="Nature">
        <title>Genome evolution in the allotetraploid frog Xenopus laevis.</title>
        <authorList>
            <person name="Session A.M."/>
            <person name="Uno Y."/>
            <person name="Kwon T."/>
            <person name="Chapman J.A."/>
            <person name="Toyoda A."/>
            <person name="Takahashi S."/>
            <person name="Fukui A."/>
            <person name="Hikosaka A."/>
            <person name="Suzuki A."/>
            <person name="Kondo M."/>
            <person name="van Heeringen S.J."/>
            <person name="Quigley I."/>
            <person name="Heinz S."/>
            <person name="Ogino H."/>
            <person name="Ochi H."/>
            <person name="Hellsten U."/>
            <person name="Lyons J.B."/>
            <person name="Simakov O."/>
            <person name="Putnam N."/>
            <person name="Stites J."/>
            <person name="Kuroki Y."/>
            <person name="Tanaka T."/>
            <person name="Michiue T."/>
            <person name="Watanabe M."/>
            <person name="Bogdanovic O."/>
            <person name="Lister R."/>
            <person name="Georgiou G."/>
            <person name="Paranjpe S.S."/>
            <person name="van Kruijsbergen I."/>
            <person name="Shu S."/>
            <person name="Carlson J."/>
            <person name="Kinoshita T."/>
            <person name="Ohta Y."/>
            <person name="Mawaribuchi S."/>
            <person name="Jenkins J."/>
            <person name="Grimwood J."/>
            <person name="Schmutz J."/>
            <person name="Mitros T."/>
            <person name="Mozaffari S.V."/>
            <person name="Suzuki Y."/>
            <person name="Haramoto Y."/>
            <person name="Yamamoto T.S."/>
            <person name="Takagi C."/>
            <person name="Heald R."/>
            <person name="Miller K."/>
            <person name="Haudenschild C."/>
            <person name="Kitzman J."/>
            <person name="Nakayama T."/>
            <person name="Izutsu Y."/>
            <person name="Robert J."/>
            <person name="Fortriede J."/>
            <person name="Burns K."/>
            <person name="Lotay V."/>
            <person name="Karimi K."/>
            <person name="Yasuoka Y."/>
            <person name="Dichmann D.S."/>
            <person name="Flajnik M.F."/>
            <person name="Houston D.W."/>
            <person name="Shendure J."/>
            <person name="DuPasquier L."/>
            <person name="Vize P.D."/>
            <person name="Zorn A.M."/>
            <person name="Ito M."/>
            <person name="Marcotte E.M."/>
            <person name="Wallingford J.B."/>
            <person name="Ito Y."/>
            <person name="Asashima M."/>
            <person name="Ueno N."/>
            <person name="Matsuda Y."/>
            <person name="Veenstra G.J."/>
            <person name="Fujiyama A."/>
            <person name="Harland R.M."/>
            <person name="Taira M."/>
            <person name="Rokhsar D.S."/>
        </authorList>
    </citation>
    <scope>NUCLEOTIDE SEQUENCE [LARGE SCALE GENOMIC DNA]</scope>
    <source>
        <strain evidence="3">J</strain>
    </source>
</reference>
<dbReference type="AlphaFoldDB" id="A0A974CWL9"/>
<organism evidence="2 3">
    <name type="scientific">Xenopus laevis</name>
    <name type="common">African clawed frog</name>
    <dbReference type="NCBI Taxonomy" id="8355"/>
    <lineage>
        <taxon>Eukaryota</taxon>
        <taxon>Metazoa</taxon>
        <taxon>Chordata</taxon>
        <taxon>Craniata</taxon>
        <taxon>Vertebrata</taxon>
        <taxon>Euteleostomi</taxon>
        <taxon>Amphibia</taxon>
        <taxon>Batrachia</taxon>
        <taxon>Anura</taxon>
        <taxon>Pipoidea</taxon>
        <taxon>Pipidae</taxon>
        <taxon>Xenopodinae</taxon>
        <taxon>Xenopus</taxon>
        <taxon>Xenopus</taxon>
    </lineage>
</organism>
<dbReference type="Proteomes" id="UP000694892">
    <property type="component" value="Chromosome 5L"/>
</dbReference>
<evidence type="ECO:0000313" key="2">
    <source>
        <dbReference type="EMBL" id="OCT79960.1"/>
    </source>
</evidence>
<evidence type="ECO:0000256" key="1">
    <source>
        <dbReference type="SAM" id="MobiDB-lite"/>
    </source>
</evidence>
<gene>
    <name evidence="2" type="ORF">XELAEV_18026776mg</name>
</gene>
<protein>
    <submittedName>
        <fullName evidence="2">Uncharacterized protein</fullName>
    </submittedName>
</protein>
<dbReference type="EMBL" id="CM004474">
    <property type="protein sequence ID" value="OCT79960.1"/>
    <property type="molecule type" value="Genomic_DNA"/>
</dbReference>
<accession>A0A974CWL9</accession>
<sequence>MPICCWKITSDTQPQLHLLATHQANLGVCHRSLMSVKAFNGGLENRMAGYGSYKAKIRDPGNQKKTQTHQKVVREPK</sequence>